<dbReference type="EMBL" id="RSCJ01000027">
    <property type="protein sequence ID" value="RUR74912.1"/>
    <property type="molecule type" value="Genomic_DNA"/>
</dbReference>
<protein>
    <submittedName>
        <fullName evidence="1">Uncharacterized protein</fullName>
    </submittedName>
</protein>
<keyword evidence="2" id="KW-1185">Reference proteome</keyword>
<dbReference type="STRING" id="211165.GCA_000317285_01811"/>
<accession>A0A433N1M5</accession>
<gene>
    <name evidence="1" type="ORF">PCC6912_50900</name>
</gene>
<evidence type="ECO:0000313" key="2">
    <source>
        <dbReference type="Proteomes" id="UP000268857"/>
    </source>
</evidence>
<reference evidence="1 2" key="1">
    <citation type="journal article" date="2019" name="Genome Biol. Evol.">
        <title>Day and night: Metabolic profiles and evolutionary relationships of six axenic non-marine cyanobacteria.</title>
        <authorList>
            <person name="Will S.E."/>
            <person name="Henke P."/>
            <person name="Boedeker C."/>
            <person name="Huang S."/>
            <person name="Brinkmann H."/>
            <person name="Rohde M."/>
            <person name="Jarek M."/>
            <person name="Friedl T."/>
            <person name="Seufert S."/>
            <person name="Schumacher M."/>
            <person name="Overmann J."/>
            <person name="Neumann-Schaal M."/>
            <person name="Petersen J."/>
        </authorList>
    </citation>
    <scope>NUCLEOTIDE SEQUENCE [LARGE SCALE GENOMIC DNA]</scope>
    <source>
        <strain evidence="1 2">PCC 6912</strain>
    </source>
</reference>
<proteinExistence type="predicted"/>
<dbReference type="Proteomes" id="UP000268857">
    <property type="component" value="Unassembled WGS sequence"/>
</dbReference>
<dbReference type="AlphaFoldDB" id="A0A433N1M5"/>
<comment type="caution">
    <text evidence="1">The sequence shown here is derived from an EMBL/GenBank/DDBJ whole genome shotgun (WGS) entry which is preliminary data.</text>
</comment>
<evidence type="ECO:0000313" key="1">
    <source>
        <dbReference type="EMBL" id="RUR74912.1"/>
    </source>
</evidence>
<name>A0A433N1M5_CHLFR</name>
<sequence>MTTKLLGSILDLQPEIKIKMKTELGYFQRQALIEKLVQRFAAINGYNIEPVQILDANHPQIKIWIAMAEAAVEEMENAINEK</sequence>
<organism evidence="1 2">
    <name type="scientific">Chlorogloeopsis fritschii PCC 6912</name>
    <dbReference type="NCBI Taxonomy" id="211165"/>
    <lineage>
        <taxon>Bacteria</taxon>
        <taxon>Bacillati</taxon>
        <taxon>Cyanobacteriota</taxon>
        <taxon>Cyanophyceae</taxon>
        <taxon>Nostocales</taxon>
        <taxon>Chlorogloeopsidaceae</taxon>
        <taxon>Chlorogloeopsis</taxon>
    </lineage>
</organism>